<evidence type="ECO:0000256" key="1">
    <source>
        <dbReference type="ARBA" id="ARBA00012493"/>
    </source>
</evidence>
<dbReference type="CDD" id="cd01647">
    <property type="entry name" value="RT_LTR"/>
    <property type="match status" value="1"/>
</dbReference>
<keyword evidence="4" id="KW-0540">Nuclease</keyword>
<feature type="region of interest" description="Disordered" evidence="9">
    <location>
        <begin position="1419"/>
        <end position="1471"/>
    </location>
</feature>
<evidence type="ECO:0000256" key="7">
    <source>
        <dbReference type="ARBA" id="ARBA00022918"/>
    </source>
</evidence>
<feature type="compositionally biased region" description="Basic and acidic residues" evidence="9">
    <location>
        <begin position="425"/>
        <end position="438"/>
    </location>
</feature>
<dbReference type="InterPro" id="IPR002156">
    <property type="entry name" value="RNaseH_domain"/>
</dbReference>
<dbReference type="GO" id="GO:0003676">
    <property type="term" value="F:nucleic acid binding"/>
    <property type="evidence" value="ECO:0007669"/>
    <property type="project" value="InterPro"/>
</dbReference>
<evidence type="ECO:0000256" key="4">
    <source>
        <dbReference type="ARBA" id="ARBA00022722"/>
    </source>
</evidence>
<dbReference type="Pfam" id="PF00665">
    <property type="entry name" value="rve"/>
    <property type="match status" value="1"/>
</dbReference>
<dbReference type="SUPFAM" id="SSF56672">
    <property type="entry name" value="DNA/RNA polymerases"/>
    <property type="match status" value="1"/>
</dbReference>
<reference evidence="12" key="1">
    <citation type="journal article" date="2005" name="Nature">
        <title>The map-based sequence of the rice genome.</title>
        <authorList>
            <consortium name="International rice genome sequencing project (IRGSP)"/>
            <person name="Matsumoto T."/>
            <person name="Wu J."/>
            <person name="Kanamori H."/>
            <person name="Katayose Y."/>
            <person name="Fujisawa M."/>
            <person name="Namiki N."/>
            <person name="Mizuno H."/>
            <person name="Yamamoto K."/>
            <person name="Antonio B.A."/>
            <person name="Baba T."/>
            <person name="Sakata K."/>
            <person name="Nagamura Y."/>
            <person name="Aoki H."/>
            <person name="Arikawa K."/>
            <person name="Arita K."/>
            <person name="Bito T."/>
            <person name="Chiden Y."/>
            <person name="Fujitsuka N."/>
            <person name="Fukunaka R."/>
            <person name="Hamada M."/>
            <person name="Harada C."/>
            <person name="Hayashi A."/>
            <person name="Hijishita S."/>
            <person name="Honda M."/>
            <person name="Hosokawa S."/>
            <person name="Ichikawa Y."/>
            <person name="Idonuma A."/>
            <person name="Iijima M."/>
            <person name="Ikeda M."/>
            <person name="Ikeno M."/>
            <person name="Ito K."/>
            <person name="Ito S."/>
            <person name="Ito T."/>
            <person name="Ito Y."/>
            <person name="Ito Y."/>
            <person name="Iwabuchi A."/>
            <person name="Kamiya K."/>
            <person name="Karasawa W."/>
            <person name="Kurita K."/>
            <person name="Katagiri S."/>
            <person name="Kikuta A."/>
            <person name="Kobayashi H."/>
            <person name="Kobayashi N."/>
            <person name="Machita K."/>
            <person name="Maehara T."/>
            <person name="Masukawa M."/>
            <person name="Mizubayashi T."/>
            <person name="Mukai Y."/>
            <person name="Nagasaki H."/>
            <person name="Nagata Y."/>
            <person name="Naito S."/>
            <person name="Nakashima M."/>
            <person name="Nakama Y."/>
            <person name="Nakamichi Y."/>
            <person name="Nakamura M."/>
            <person name="Meguro A."/>
            <person name="Negishi M."/>
            <person name="Ohta I."/>
            <person name="Ohta T."/>
            <person name="Okamoto M."/>
            <person name="Ono N."/>
            <person name="Saji S."/>
            <person name="Sakaguchi M."/>
            <person name="Sakai K."/>
            <person name="Shibata M."/>
            <person name="Shimokawa T."/>
            <person name="Song J."/>
            <person name="Takazaki Y."/>
            <person name="Terasawa K."/>
            <person name="Tsugane M."/>
            <person name="Tsuji K."/>
            <person name="Ueda S."/>
            <person name="Waki K."/>
            <person name="Yamagata H."/>
            <person name="Yamamoto M."/>
            <person name="Yamamoto S."/>
            <person name="Yamane H."/>
            <person name="Yoshiki S."/>
            <person name="Yoshihara R."/>
            <person name="Yukawa K."/>
            <person name="Zhong H."/>
            <person name="Yano M."/>
            <person name="Yuan Q."/>
            <person name="Ouyang S."/>
            <person name="Liu J."/>
            <person name="Jones K.M."/>
            <person name="Gansberger K."/>
            <person name="Moffat K."/>
            <person name="Hill J."/>
            <person name="Bera J."/>
            <person name="Fadrosh D."/>
            <person name="Jin S."/>
            <person name="Johri S."/>
            <person name="Kim M."/>
            <person name="Overton L."/>
            <person name="Reardon M."/>
            <person name="Tsitrin T."/>
            <person name="Vuong H."/>
            <person name="Weaver B."/>
            <person name="Ciecko A."/>
            <person name="Tallon L."/>
            <person name="Jackson J."/>
            <person name="Pai G."/>
            <person name="Aken S.V."/>
            <person name="Utterback T."/>
            <person name="Reidmuller S."/>
            <person name="Feldblyum T."/>
            <person name="Hsiao J."/>
            <person name="Zismann V."/>
            <person name="Iobst S."/>
            <person name="de Vazeille A.R."/>
            <person name="Buell C.R."/>
            <person name="Ying K."/>
            <person name="Li Y."/>
            <person name="Lu T."/>
            <person name="Huang Y."/>
            <person name="Zhao Q."/>
            <person name="Feng Q."/>
            <person name="Zhang L."/>
            <person name="Zhu J."/>
            <person name="Weng Q."/>
            <person name="Mu J."/>
            <person name="Lu Y."/>
            <person name="Fan D."/>
            <person name="Liu Y."/>
            <person name="Guan J."/>
            <person name="Zhang Y."/>
            <person name="Yu S."/>
            <person name="Liu X."/>
            <person name="Zhang Y."/>
            <person name="Hong G."/>
            <person name="Han B."/>
            <person name="Choisne N."/>
            <person name="Demange N."/>
            <person name="Orjeda G."/>
            <person name="Samain S."/>
            <person name="Cattolico L."/>
            <person name="Pelletier E."/>
            <person name="Couloux A."/>
            <person name="Segurens B."/>
            <person name="Wincker P."/>
            <person name="D'Hont A."/>
            <person name="Scarpelli C."/>
            <person name="Weissenbach J."/>
            <person name="Salanoubat M."/>
            <person name="Quetier F."/>
            <person name="Yu Y."/>
            <person name="Kim H.R."/>
            <person name="Rambo T."/>
            <person name="Currie J."/>
            <person name="Collura K."/>
            <person name="Luo M."/>
            <person name="Yang T."/>
            <person name="Ammiraju J.S.S."/>
            <person name="Engler F."/>
            <person name="Soderlund C."/>
            <person name="Wing R.A."/>
            <person name="Palmer L.E."/>
            <person name="de la Bastide M."/>
            <person name="Spiegel L."/>
            <person name="Nascimento L."/>
            <person name="Zutavern T."/>
            <person name="O'Shaughnessy A."/>
            <person name="Dike S."/>
            <person name="Dedhia N."/>
            <person name="Preston R."/>
            <person name="Balija V."/>
            <person name="McCombie W.R."/>
            <person name="Chow T."/>
            <person name="Chen H."/>
            <person name="Chung M."/>
            <person name="Chen C."/>
            <person name="Shaw J."/>
            <person name="Wu H."/>
            <person name="Hsiao K."/>
            <person name="Chao Y."/>
            <person name="Chu M."/>
            <person name="Cheng C."/>
            <person name="Hour A."/>
            <person name="Lee P."/>
            <person name="Lin S."/>
            <person name="Lin Y."/>
            <person name="Liou J."/>
            <person name="Liu S."/>
            <person name="Hsing Y."/>
            <person name="Raghuvanshi S."/>
            <person name="Mohanty A."/>
            <person name="Bharti A.K."/>
            <person name="Gaur A."/>
            <person name="Gupta V."/>
            <person name="Kumar D."/>
            <person name="Ravi V."/>
            <person name="Vij S."/>
            <person name="Kapur A."/>
            <person name="Khurana P."/>
            <person name="Khurana P."/>
            <person name="Khurana J.P."/>
            <person name="Tyagi A.K."/>
            <person name="Gaikwad K."/>
            <person name="Singh A."/>
            <person name="Dalal V."/>
            <person name="Srivastava S."/>
            <person name="Dixit A."/>
            <person name="Pal A.K."/>
            <person name="Ghazi I.A."/>
            <person name="Yadav M."/>
            <person name="Pandit A."/>
            <person name="Bhargava A."/>
            <person name="Sureshbabu K."/>
            <person name="Batra K."/>
            <person name="Sharma T.R."/>
            <person name="Mohapatra T."/>
            <person name="Singh N.K."/>
            <person name="Messing J."/>
            <person name="Nelson A.B."/>
            <person name="Fuks G."/>
            <person name="Kavchok S."/>
            <person name="Keizer G."/>
            <person name="Linton E."/>
            <person name="Llaca V."/>
            <person name="Song R."/>
            <person name="Tanyolac B."/>
            <person name="Young S."/>
            <person name="Ho-Il K."/>
            <person name="Hahn J.H."/>
            <person name="Sangsakoo G."/>
            <person name="Vanavichit A."/>
            <person name="de Mattos Luiz.A.T."/>
            <person name="Zimmer P.D."/>
            <person name="Malone G."/>
            <person name="Dellagostin O."/>
            <person name="de Oliveira A.C."/>
            <person name="Bevan M."/>
            <person name="Bancroft I."/>
            <person name="Minx P."/>
            <person name="Cordum H."/>
            <person name="Wilson R."/>
            <person name="Cheng Z."/>
            <person name="Jin W."/>
            <person name="Jiang J."/>
            <person name="Leong S.A."/>
            <person name="Iwama H."/>
            <person name="Gojobori T."/>
            <person name="Itoh T."/>
            <person name="Niimura Y."/>
            <person name="Fujii Y."/>
            <person name="Habara T."/>
            <person name="Sakai H."/>
            <person name="Sato Y."/>
            <person name="Wilson G."/>
            <person name="Kumar K."/>
            <person name="McCouch S."/>
            <person name="Juretic N."/>
            <person name="Hoen D."/>
            <person name="Wright S."/>
            <person name="Bruskiewich R."/>
            <person name="Bureau T."/>
            <person name="Miyao A."/>
            <person name="Hirochika H."/>
            <person name="Nishikawa T."/>
            <person name="Kadowaki K."/>
            <person name="Sugiura M."/>
            <person name="Burr B."/>
            <person name="Sasaki T."/>
        </authorList>
    </citation>
    <scope>NUCLEOTIDE SEQUENCE [LARGE SCALE GENOMIC DNA]</scope>
    <source>
        <strain evidence="12">cv. Nipponbare</strain>
    </source>
</reference>
<dbReference type="Gene3D" id="1.10.340.70">
    <property type="match status" value="1"/>
</dbReference>
<evidence type="ECO:0000256" key="9">
    <source>
        <dbReference type="SAM" id="MobiDB-lite"/>
    </source>
</evidence>
<dbReference type="PANTHER" id="PTHR48475:SF2">
    <property type="entry name" value="RIBONUCLEASE H"/>
    <property type="match status" value="1"/>
</dbReference>
<feature type="compositionally biased region" description="Low complexity" evidence="9">
    <location>
        <begin position="149"/>
        <end position="158"/>
    </location>
</feature>
<reference evidence="12" key="2">
    <citation type="journal article" date="2008" name="Nucleic Acids Res.">
        <title>The rice annotation project database (RAP-DB): 2008 update.</title>
        <authorList>
            <consortium name="The rice annotation project (RAP)"/>
        </authorList>
    </citation>
    <scope>GENOME REANNOTATION</scope>
    <source>
        <strain evidence="12">cv. Nipponbare</strain>
    </source>
</reference>
<dbReference type="CDD" id="cd00303">
    <property type="entry name" value="retropepsin_like"/>
    <property type="match status" value="1"/>
</dbReference>
<dbReference type="GO" id="GO:0004523">
    <property type="term" value="F:RNA-DNA hybrid ribonuclease activity"/>
    <property type="evidence" value="ECO:0007669"/>
    <property type="project" value="InterPro"/>
</dbReference>
<dbReference type="CDD" id="cd09279">
    <property type="entry name" value="RNase_HI_like"/>
    <property type="match status" value="1"/>
</dbReference>
<dbReference type="InterPro" id="IPR012337">
    <property type="entry name" value="RNaseH-like_sf"/>
</dbReference>
<gene>
    <name evidence="11" type="primary">OSJNBa0052O21.5</name>
</gene>
<protein>
    <recommendedName>
        <fullName evidence="1">RNA-directed DNA polymerase</fullName>
        <ecNumber evidence="1">2.7.7.49</ecNumber>
    </recommendedName>
</protein>
<feature type="region of interest" description="Disordered" evidence="9">
    <location>
        <begin position="117"/>
        <end position="215"/>
    </location>
</feature>
<evidence type="ECO:0000256" key="5">
    <source>
        <dbReference type="ARBA" id="ARBA00022759"/>
    </source>
</evidence>
<dbReference type="EC" id="2.7.7.49" evidence="1"/>
<dbReference type="InterPro" id="IPR021109">
    <property type="entry name" value="Peptidase_aspartic_dom_sf"/>
</dbReference>
<evidence type="ECO:0000256" key="2">
    <source>
        <dbReference type="ARBA" id="ARBA00022679"/>
    </source>
</evidence>
<evidence type="ECO:0000256" key="6">
    <source>
        <dbReference type="ARBA" id="ARBA00022801"/>
    </source>
</evidence>
<dbReference type="InterPro" id="IPR043128">
    <property type="entry name" value="Rev_trsase/Diguanyl_cyclase"/>
</dbReference>
<dbReference type="SUPFAM" id="SSF53098">
    <property type="entry name" value="Ribonuclease H-like"/>
    <property type="match status" value="2"/>
</dbReference>
<dbReference type="GO" id="GO:0006310">
    <property type="term" value="P:DNA recombination"/>
    <property type="evidence" value="ECO:0007669"/>
    <property type="project" value="UniProtKB-KW"/>
</dbReference>
<feature type="region of interest" description="Disordered" evidence="9">
    <location>
        <begin position="425"/>
        <end position="466"/>
    </location>
</feature>
<dbReference type="Gene3D" id="3.10.10.10">
    <property type="entry name" value="HIV Type 1 Reverse Transcriptase, subunit A, domain 1"/>
    <property type="match status" value="1"/>
</dbReference>
<evidence type="ECO:0000256" key="3">
    <source>
        <dbReference type="ARBA" id="ARBA00022695"/>
    </source>
</evidence>
<feature type="region of interest" description="Disordered" evidence="9">
    <location>
        <begin position="1070"/>
        <end position="1174"/>
    </location>
</feature>
<dbReference type="Gene3D" id="3.30.70.270">
    <property type="match status" value="2"/>
</dbReference>
<feature type="domain" description="Integrase catalytic" evidence="10">
    <location>
        <begin position="1596"/>
        <end position="1762"/>
    </location>
</feature>
<dbReference type="EMBL" id="AL606590">
    <property type="protein sequence ID" value="CAD40020.2"/>
    <property type="molecule type" value="Genomic_DNA"/>
</dbReference>
<keyword evidence="5" id="KW-0255">Endonuclease</keyword>
<accession>Q7XWL1</accession>
<evidence type="ECO:0000313" key="12">
    <source>
        <dbReference type="Proteomes" id="UP000000763"/>
    </source>
</evidence>
<organism evidence="11 12">
    <name type="scientific">Oryza sativa subsp. japonica</name>
    <name type="common">Rice</name>
    <dbReference type="NCBI Taxonomy" id="39947"/>
    <lineage>
        <taxon>Eukaryota</taxon>
        <taxon>Viridiplantae</taxon>
        <taxon>Streptophyta</taxon>
        <taxon>Embryophyta</taxon>
        <taxon>Tracheophyta</taxon>
        <taxon>Spermatophyta</taxon>
        <taxon>Magnoliopsida</taxon>
        <taxon>Liliopsida</taxon>
        <taxon>Poales</taxon>
        <taxon>Poaceae</taxon>
        <taxon>BOP clade</taxon>
        <taxon>Oryzoideae</taxon>
        <taxon>Oryzeae</taxon>
        <taxon>Oryzinae</taxon>
        <taxon>Oryza</taxon>
        <taxon>Oryza sativa</taxon>
    </lineage>
</organism>
<keyword evidence="7" id="KW-0695">RNA-directed DNA polymerase</keyword>
<proteinExistence type="predicted"/>
<dbReference type="Pfam" id="PF17917">
    <property type="entry name" value="RT_RNaseH"/>
    <property type="match status" value="1"/>
</dbReference>
<feature type="compositionally biased region" description="Low complexity" evidence="9">
    <location>
        <begin position="79"/>
        <end position="89"/>
    </location>
</feature>
<feature type="compositionally biased region" description="Basic and acidic residues" evidence="9">
    <location>
        <begin position="379"/>
        <end position="396"/>
    </location>
</feature>
<dbReference type="Pfam" id="PF17919">
    <property type="entry name" value="RT_RNaseH_2"/>
    <property type="match status" value="1"/>
</dbReference>
<keyword evidence="3" id="KW-0548">Nucleotidyltransferase</keyword>
<feature type="region of interest" description="Disordered" evidence="9">
    <location>
        <begin position="1"/>
        <end position="101"/>
    </location>
</feature>
<dbReference type="Gene3D" id="2.40.70.10">
    <property type="entry name" value="Acid Proteases"/>
    <property type="match status" value="1"/>
</dbReference>
<evidence type="ECO:0000259" key="10">
    <source>
        <dbReference type="PROSITE" id="PS50994"/>
    </source>
</evidence>
<sequence length="1888" mass="207082">MAERAVAHNLSPSASGDDGEQNPRRRARTPPSPSRRNLGRGEALEGVERSATSPPAGDGGGRRDGARRRLVYGDGGTPQGALQAAGALLRHPPVVPDPETPARRWLDDVADLVMTAQQRLGAGGQSSANKASGAAAAGSTSSRRRARRAAAVTRRSSAIPSSTPPTQEDVHGGPDARLDIERRRDDRRAAHATEGASSSGAPLRSGHGGRPPVSPVDGAGCRAFVASLRNVRWPPRFRPTITEKYDGSVNPAEFLQIYTTGIEAAGGDDRVMANFFPMALKGQARGGGVRHNRMLEKIASKEPQTTAQLFELADRVARKEEAWTWNSSGSGVAAPAAPGSAAQPGRRDRRRKKKSARSDDEGHVLAVEGASRAPRKGRPASDKKKEAGAPSRERPTGKWCTVHNTSLHDLADYRAVKSLAERTRKWEEEKRQERREGKAPAAPAGNRRGEAKQKATAEDIDDGNDDLGFQEPEATVATVDGGACAHASRRSLKAMKRELLAAALTHEATRRARWSEVALTFDQIDHPPCVARGGQIAMVVSPTVCNVKLGRVLIDGGAALNILSPVAFDAIKAPGMVLRPSQPIIGVTPGHTWPLGHIDLPVTFGGSANFRTERVDFDVADLSLPYNAVLGRPALVKFMAAVHYAYLQMKMPGPGGPITVHGDLKVALACMEQRADHLAVASKPAGGDERLSTSVPATPRQRMVTCDEVPEDALVSFLRANADVFAWRPADMPGVPREVIEHRLAVRPGARPVRQKVRRQAPERQAFICEEVARLLEAGFIREVIHPEWLANPVVVPKANGKLRMCIDYTDLNKACPKDPYPLPRIDQIVDSTAGCDLLCFLDAYSGYHQIRMAREDEEKTAFITPIGTYCYTTMPFGLKNAGPTFQRTTRISLGSQLGRNVEAYVDDLVVKTRNQETLLSDLAETFETLRSARIKLNPNKCVFGVPAGKLLGFLVSARGIEANPEKIRAIERMRPPSKLRDVQCVTGCMAALSRFISRLGEKALPLFKLLKRSGPFTWTEEAERAFTQLKAYLSSPPVLVAPEPDEPLLLYLAATPQVVSAALVVERDEDNPHSAHPHPVSTRPGREQGGEAPEPNGGPRPPTAGAGPPPACPTVPGAPDPKDGPGATAGRPHLLPSDPEVVGTEAECAPRGLSDEERPGDAAPGEEDRPRRKVQRPVYFVSEALRDAKTRYPQAQKMLYTILMSSRKLRHYFQAHRVTVVTSYPLGQILHNREGTGRVVRWAIELSEFDLRFEPRHAIKSQALADFVAEWTPAPEPVSAPEASSGPSQLPHTAYWVMQFDGSLSLQGAGARVTLISPSGDVLRYLVHLDFRATNNMAEYEGLLAGLRVAAGLGIRRLLVLGDSLLVVNQVCKEYRCSDPQMDAYVRQVRRMERHFDGIELRHVPRRDNAVADELSRLASSRAQTPPGAFEERLAQPSARPVPLGETDAPERPPRPVGVQASGPEGSAPSSPRLIAWITEIQAYLADKTLPEDREGSERVRRISKRYVQVEGILYRRAANGVLLKCIPREQGVELLADIHEGECGAHSASRTLVGKAFRQGFYWPTALNDAVDLVRRCRACQFHARQTHQPAQALQTIPLSWPFAVWGLDILGPFRRAPGGFEYLYVAVDKFTKWPEAYPVIKIDKHSALKFIRGITARFGVPNRIITDNSTQFTSELFGDYCEDMGIKLCFASPAHPRSNGQVERANAEILKGLKTKTFNILKKHGDSWIEELPAVLWANRTTPSRATGETPFFLVYGAEAVLPSELTLRSPRVTMYFEADQDQLRRDDLDYLEERRRRAALRATRYQQSLRRYHQRHVRARSLCVDDLVLRRVQTRAGLSKLSPMWEGPYRVIGVPRPGSVRLATGDGTELPNPWNIEHLRRFYP</sequence>
<dbReference type="Proteomes" id="UP000000763">
    <property type="component" value="Chromosome 4"/>
</dbReference>
<feature type="compositionally biased region" description="Low complexity" evidence="9">
    <location>
        <begin position="1462"/>
        <end position="1471"/>
    </location>
</feature>
<feature type="compositionally biased region" description="Low complexity" evidence="9">
    <location>
        <begin position="327"/>
        <end position="344"/>
    </location>
</feature>
<evidence type="ECO:0000256" key="8">
    <source>
        <dbReference type="ARBA" id="ARBA00023172"/>
    </source>
</evidence>
<keyword evidence="6" id="KW-0378">Hydrolase</keyword>
<keyword evidence="8" id="KW-0233">DNA recombination</keyword>
<feature type="compositionally biased region" description="Pro residues" evidence="9">
    <location>
        <begin position="1097"/>
        <end position="1120"/>
    </location>
</feature>
<feature type="compositionally biased region" description="Basic and acidic residues" evidence="9">
    <location>
        <begin position="447"/>
        <end position="457"/>
    </location>
</feature>
<dbReference type="Pfam" id="PF00078">
    <property type="entry name" value="RVT_1"/>
    <property type="match status" value="1"/>
</dbReference>
<dbReference type="CAZy" id="GT1">
    <property type="family name" value="Glycosyltransferase Family 1"/>
</dbReference>
<dbReference type="InterPro" id="IPR036397">
    <property type="entry name" value="RNaseH_sf"/>
</dbReference>
<evidence type="ECO:0000313" key="11">
    <source>
        <dbReference type="EMBL" id="CAD40020.2"/>
    </source>
</evidence>
<feature type="compositionally biased region" description="Low complexity" evidence="9">
    <location>
        <begin position="125"/>
        <end position="141"/>
    </location>
</feature>
<dbReference type="InterPro" id="IPR000477">
    <property type="entry name" value="RT_dom"/>
</dbReference>
<dbReference type="PANTHER" id="PTHR48475">
    <property type="entry name" value="RIBONUCLEASE H"/>
    <property type="match status" value="1"/>
</dbReference>
<dbReference type="Gene3D" id="3.30.420.10">
    <property type="entry name" value="Ribonuclease H-like superfamily/Ribonuclease H"/>
    <property type="match status" value="2"/>
</dbReference>
<dbReference type="InterPro" id="IPR041373">
    <property type="entry name" value="RT_RNaseH"/>
</dbReference>
<keyword evidence="2" id="KW-0808">Transferase</keyword>
<name>Q7XWL1_ORYSJ</name>
<dbReference type="InterPro" id="IPR041577">
    <property type="entry name" value="RT_RNaseH_2"/>
</dbReference>
<dbReference type="Pfam" id="PF13456">
    <property type="entry name" value="RVT_3"/>
    <property type="match status" value="1"/>
</dbReference>
<dbReference type="GO" id="GO:0003964">
    <property type="term" value="F:RNA-directed DNA polymerase activity"/>
    <property type="evidence" value="ECO:0007669"/>
    <property type="project" value="UniProtKB-KW"/>
</dbReference>
<dbReference type="GO" id="GO:0015074">
    <property type="term" value="P:DNA integration"/>
    <property type="evidence" value="ECO:0007669"/>
    <property type="project" value="InterPro"/>
</dbReference>
<dbReference type="InterPro" id="IPR001584">
    <property type="entry name" value="Integrase_cat-core"/>
</dbReference>
<feature type="compositionally biased region" description="Basic and acidic residues" evidence="9">
    <location>
        <begin position="168"/>
        <end position="191"/>
    </location>
</feature>
<dbReference type="InterPro" id="IPR043502">
    <property type="entry name" value="DNA/RNA_pol_sf"/>
</dbReference>
<dbReference type="PROSITE" id="PS50994">
    <property type="entry name" value="INTEGRASE"/>
    <property type="match status" value="1"/>
</dbReference>
<feature type="region of interest" description="Disordered" evidence="9">
    <location>
        <begin position="325"/>
        <end position="400"/>
    </location>
</feature>
<feature type="compositionally biased region" description="Basic and acidic residues" evidence="9">
    <location>
        <begin position="1154"/>
        <end position="1171"/>
    </location>
</feature>